<evidence type="ECO:0000259" key="5">
    <source>
        <dbReference type="PROSITE" id="PS50404"/>
    </source>
</evidence>
<dbReference type="GO" id="GO:0004364">
    <property type="term" value="F:glutathione transferase activity"/>
    <property type="evidence" value="ECO:0007669"/>
    <property type="project" value="UniProtKB-EC"/>
</dbReference>
<evidence type="ECO:0000256" key="3">
    <source>
        <dbReference type="ARBA" id="ARBA00038317"/>
    </source>
</evidence>
<evidence type="ECO:0000313" key="7">
    <source>
        <dbReference type="EMBL" id="JAS10124.1"/>
    </source>
</evidence>
<dbReference type="SUPFAM" id="SSF47616">
    <property type="entry name" value="GST C-terminal domain-like"/>
    <property type="match status" value="1"/>
</dbReference>
<feature type="domain" description="GST C-terminal" evidence="6">
    <location>
        <begin position="82"/>
        <end position="205"/>
    </location>
</feature>
<reference evidence="7" key="1">
    <citation type="submission" date="2015-12" db="EMBL/GenBank/DDBJ databases">
        <title>De novo transcriptome assembly of four potential Pierce s Disease insect vectors from Arizona vineyards.</title>
        <authorList>
            <person name="Tassone E.E."/>
        </authorList>
    </citation>
    <scope>NUCLEOTIDE SEQUENCE</scope>
</reference>
<dbReference type="PANTHER" id="PTHR11571:SF224">
    <property type="entry name" value="HEMATOPOIETIC PROSTAGLANDIN D SYNTHASE"/>
    <property type="match status" value="1"/>
</dbReference>
<dbReference type="EC" id="2.5.1.18" evidence="1"/>
<dbReference type="PROSITE" id="PS50404">
    <property type="entry name" value="GST_NTER"/>
    <property type="match status" value="1"/>
</dbReference>
<organism evidence="7">
    <name type="scientific">Clastoptera arizonana</name>
    <name type="common">Arizona spittle bug</name>
    <dbReference type="NCBI Taxonomy" id="38151"/>
    <lineage>
        <taxon>Eukaryota</taxon>
        <taxon>Metazoa</taxon>
        <taxon>Ecdysozoa</taxon>
        <taxon>Arthropoda</taxon>
        <taxon>Hexapoda</taxon>
        <taxon>Insecta</taxon>
        <taxon>Pterygota</taxon>
        <taxon>Neoptera</taxon>
        <taxon>Paraneoptera</taxon>
        <taxon>Hemiptera</taxon>
        <taxon>Auchenorrhyncha</taxon>
        <taxon>Cercopoidea</taxon>
        <taxon>Clastopteridae</taxon>
        <taxon>Clastoptera</taxon>
    </lineage>
</organism>
<gene>
    <name evidence="7" type="ORF">g.22365</name>
</gene>
<dbReference type="Pfam" id="PF02798">
    <property type="entry name" value="GST_N"/>
    <property type="match status" value="1"/>
</dbReference>
<dbReference type="InterPro" id="IPR004045">
    <property type="entry name" value="Glutathione_S-Trfase_N"/>
</dbReference>
<dbReference type="CDD" id="cd03039">
    <property type="entry name" value="GST_N_Sigma_like"/>
    <property type="match status" value="1"/>
</dbReference>
<keyword evidence="2" id="KW-0808">Transferase</keyword>
<dbReference type="Pfam" id="PF14497">
    <property type="entry name" value="GST_C_3"/>
    <property type="match status" value="1"/>
</dbReference>
<comment type="similarity">
    <text evidence="3">Belongs to the GST superfamily. Sigma family.</text>
</comment>
<dbReference type="SFLD" id="SFLDS00019">
    <property type="entry name" value="Glutathione_Transferase_(cytos"/>
    <property type="match status" value="1"/>
</dbReference>
<name>A0A1B6C9M1_9HEMI</name>
<dbReference type="InterPro" id="IPR036282">
    <property type="entry name" value="Glutathione-S-Trfase_C_sf"/>
</dbReference>
<dbReference type="PANTHER" id="PTHR11571">
    <property type="entry name" value="GLUTATHIONE S-TRANSFERASE"/>
    <property type="match status" value="1"/>
</dbReference>
<dbReference type="SUPFAM" id="SSF52833">
    <property type="entry name" value="Thioredoxin-like"/>
    <property type="match status" value="1"/>
</dbReference>
<evidence type="ECO:0000259" key="6">
    <source>
        <dbReference type="PROSITE" id="PS50405"/>
    </source>
</evidence>
<dbReference type="GO" id="GO:0004602">
    <property type="term" value="F:glutathione peroxidase activity"/>
    <property type="evidence" value="ECO:0007669"/>
    <property type="project" value="UniProtKB-ARBA"/>
</dbReference>
<dbReference type="SFLD" id="SFLDG00363">
    <property type="entry name" value="AMPS_(cytGST):_Alpha-__Mu-__Pi"/>
    <property type="match status" value="1"/>
</dbReference>
<evidence type="ECO:0000256" key="1">
    <source>
        <dbReference type="ARBA" id="ARBA00012452"/>
    </source>
</evidence>
<evidence type="ECO:0000256" key="4">
    <source>
        <dbReference type="ARBA" id="ARBA00047960"/>
    </source>
</evidence>
<dbReference type="InterPro" id="IPR040079">
    <property type="entry name" value="Glutathione_S-Trfase"/>
</dbReference>
<dbReference type="PROSITE" id="PS50405">
    <property type="entry name" value="GST_CTER"/>
    <property type="match status" value="1"/>
</dbReference>
<comment type="catalytic activity">
    <reaction evidence="4">
        <text>RX + glutathione = an S-substituted glutathione + a halide anion + H(+)</text>
        <dbReference type="Rhea" id="RHEA:16437"/>
        <dbReference type="ChEBI" id="CHEBI:15378"/>
        <dbReference type="ChEBI" id="CHEBI:16042"/>
        <dbReference type="ChEBI" id="CHEBI:17792"/>
        <dbReference type="ChEBI" id="CHEBI:57925"/>
        <dbReference type="ChEBI" id="CHEBI:90779"/>
        <dbReference type="EC" id="2.5.1.18"/>
    </reaction>
</comment>
<dbReference type="InterPro" id="IPR010987">
    <property type="entry name" value="Glutathione-S-Trfase_C-like"/>
</dbReference>
<dbReference type="Gene3D" id="3.40.30.10">
    <property type="entry name" value="Glutaredoxin"/>
    <property type="match status" value="1"/>
</dbReference>
<accession>A0A1B6C9M1</accession>
<dbReference type="InterPro" id="IPR050213">
    <property type="entry name" value="GST_superfamily"/>
</dbReference>
<proteinExistence type="inferred from homology"/>
<dbReference type="EMBL" id="GEDC01027174">
    <property type="protein sequence ID" value="JAS10124.1"/>
    <property type="molecule type" value="Transcribed_RNA"/>
</dbReference>
<dbReference type="InterPro" id="IPR036249">
    <property type="entry name" value="Thioredoxin-like_sf"/>
</dbReference>
<dbReference type="SFLD" id="SFLDG01205">
    <property type="entry name" value="AMPS.1"/>
    <property type="match status" value="1"/>
</dbReference>
<evidence type="ECO:0000256" key="2">
    <source>
        <dbReference type="ARBA" id="ARBA00022679"/>
    </source>
</evidence>
<dbReference type="AlphaFoldDB" id="A0A1B6C9M1"/>
<dbReference type="Gene3D" id="1.20.1050.10">
    <property type="match status" value="1"/>
</dbReference>
<dbReference type="CDD" id="cd03192">
    <property type="entry name" value="GST_C_Sigma_like"/>
    <property type="match status" value="1"/>
</dbReference>
<dbReference type="InterPro" id="IPR004046">
    <property type="entry name" value="GST_C"/>
</dbReference>
<dbReference type="FunFam" id="3.40.30.10:FF:000035">
    <property type="entry name" value="hematopoietic prostaglandin D synthase"/>
    <property type="match status" value="1"/>
</dbReference>
<dbReference type="GO" id="GO:0006749">
    <property type="term" value="P:glutathione metabolic process"/>
    <property type="evidence" value="ECO:0007669"/>
    <property type="project" value="TreeGrafter"/>
</dbReference>
<dbReference type="FunFam" id="1.20.1050.10:FF:000030">
    <property type="entry name" value="Glutathione S-transferase S1"/>
    <property type="match status" value="1"/>
</dbReference>
<protein>
    <recommendedName>
        <fullName evidence="1">glutathione transferase</fullName>
        <ecNumber evidence="1">2.5.1.18</ecNumber>
    </recommendedName>
</protein>
<feature type="domain" description="GST N-terminal" evidence="5">
    <location>
        <begin position="3"/>
        <end position="80"/>
    </location>
</feature>
<sequence>MPSQCKLTYFNGRGVAEPIRYLLIYLGENFEDIRVEFENWLELKPSMPFGKLPVLEIDGKKYSQSTALYRYLGNKGNISGNNDLENLHIDIIADVLVDLRTAASQAVWEPDEQKKIEKKQTFLNETLPYNLEKLEEIAKKNDGYLANKKLSWADFMFASTAENFGFQFPESNLNEKYPTLKALKEKILSIPKIKAHIENRKSSPF</sequence>